<name>A0A6M2DAL7_RHIMP</name>
<sequence>MVAATSAKSHCVRTGKSFTHRTFTLIMVLTPVVASEISRIGRSHLFHKEKKFGKKKSKESICTLVRVHETCLHQGFPMQQQQCTRTSSVTVRARVTS</sequence>
<protein>
    <submittedName>
        <fullName evidence="1">Putative secreted protein synganglion overexpressed</fullName>
    </submittedName>
</protein>
<organism evidence="1">
    <name type="scientific">Rhipicephalus microplus</name>
    <name type="common">Cattle tick</name>
    <name type="synonym">Boophilus microplus</name>
    <dbReference type="NCBI Taxonomy" id="6941"/>
    <lineage>
        <taxon>Eukaryota</taxon>
        <taxon>Metazoa</taxon>
        <taxon>Ecdysozoa</taxon>
        <taxon>Arthropoda</taxon>
        <taxon>Chelicerata</taxon>
        <taxon>Arachnida</taxon>
        <taxon>Acari</taxon>
        <taxon>Parasitiformes</taxon>
        <taxon>Ixodida</taxon>
        <taxon>Ixodoidea</taxon>
        <taxon>Ixodidae</taxon>
        <taxon>Rhipicephalinae</taxon>
        <taxon>Rhipicephalus</taxon>
        <taxon>Boophilus</taxon>
    </lineage>
</organism>
<evidence type="ECO:0000313" key="1">
    <source>
        <dbReference type="EMBL" id="NOV42904.1"/>
    </source>
</evidence>
<dbReference type="AlphaFoldDB" id="A0A6M2DAL7"/>
<reference evidence="1" key="1">
    <citation type="submission" date="2019-09" db="EMBL/GenBank/DDBJ databases">
        <title>Organ-specific transcriptomic study of the physiology of the cattle tick, Rhipicephalus microplus.</title>
        <authorList>
            <person name="Tirloni L."/>
            <person name="Braz G."/>
            <person name="Gandara A.C.P."/>
            <person name="Sabadin G.A."/>
            <person name="da Silva R.M."/>
            <person name="Guizzo M.G."/>
            <person name="Machado J.A."/>
            <person name="Costa E.P."/>
            <person name="Gomes H.F."/>
            <person name="Moraes J."/>
            <person name="Mota M.B.S."/>
            <person name="Mesquita R.D."/>
            <person name="Alvarenga P.H."/>
            <person name="Alves F."/>
            <person name="Seixas A."/>
            <person name="da Fonseca R.N."/>
            <person name="Fogaca A."/>
            <person name="Logullo C."/>
            <person name="Tanaka A."/>
            <person name="Daffre S."/>
            <person name="Termignoni C."/>
            <person name="Vaz I.S.Jr."/>
            <person name="Oliveira P.L."/>
            <person name="Ribeiro J.M."/>
        </authorList>
    </citation>
    <scope>NUCLEOTIDE SEQUENCE</scope>
    <source>
        <strain evidence="1">Porto Alegre</strain>
    </source>
</reference>
<dbReference type="EMBL" id="GHWJ01010167">
    <property type="protein sequence ID" value="NOV42904.1"/>
    <property type="molecule type" value="Transcribed_RNA"/>
</dbReference>
<accession>A0A6M2DAL7</accession>
<proteinExistence type="predicted"/>